<keyword evidence="8 10" id="KW-0472">Membrane</keyword>
<comment type="subcellular location">
    <subcellularLocation>
        <location evidence="1">Cell membrane</location>
        <topology evidence="1">Multi-pass membrane protein</topology>
    </subcellularLocation>
</comment>
<keyword evidence="5" id="KW-1003">Cell membrane</keyword>
<gene>
    <name evidence="11" type="ORF">HMPREF0554_1219</name>
</gene>
<dbReference type="Proteomes" id="UP000004226">
    <property type="component" value="Unassembled WGS sequence"/>
</dbReference>
<evidence type="ECO:0000313" key="11">
    <source>
        <dbReference type="EMBL" id="EEY35730.1"/>
    </source>
</evidence>
<dbReference type="CDD" id="cd13143">
    <property type="entry name" value="MATE_MepA_like"/>
    <property type="match status" value="1"/>
</dbReference>
<keyword evidence="7 10" id="KW-1133">Transmembrane helix</keyword>
<dbReference type="RefSeq" id="WP_006806672.1">
    <property type="nucleotide sequence ID" value="NZ_ADAD01000049.1"/>
</dbReference>
<dbReference type="GO" id="GO:0046677">
    <property type="term" value="P:response to antibiotic"/>
    <property type="evidence" value="ECO:0007669"/>
    <property type="project" value="UniProtKB-KW"/>
</dbReference>
<dbReference type="GO" id="GO:0005886">
    <property type="term" value="C:plasma membrane"/>
    <property type="evidence" value="ECO:0007669"/>
    <property type="project" value="UniProtKB-SubCell"/>
</dbReference>
<reference evidence="11 12" key="1">
    <citation type="submission" date="2009-10" db="EMBL/GenBank/DDBJ databases">
        <authorList>
            <person name="Harkins D.M."/>
            <person name="Madupu R."/>
            <person name="Durkin A.S."/>
            <person name="Torralba M."/>
            <person name="Methe B."/>
            <person name="Sutton G.G."/>
            <person name="Strausberg R.L."/>
            <person name="Nelson K.E."/>
        </authorList>
    </citation>
    <scope>NUCLEOTIDE SEQUENCE [LARGE SCALE GENOMIC DNA]</scope>
    <source>
        <strain evidence="11 12">F0264</strain>
    </source>
</reference>
<keyword evidence="12" id="KW-1185">Reference proteome</keyword>
<organism evidence="11 12">
    <name type="scientific">Pseudoleptotrichia goodfellowii F0264</name>
    <dbReference type="NCBI Taxonomy" id="596323"/>
    <lineage>
        <taxon>Bacteria</taxon>
        <taxon>Fusobacteriati</taxon>
        <taxon>Fusobacteriota</taxon>
        <taxon>Fusobacteriia</taxon>
        <taxon>Fusobacteriales</taxon>
        <taxon>Leptotrichiaceae</taxon>
        <taxon>Pseudoleptotrichia</taxon>
    </lineage>
</organism>
<dbReference type="InterPro" id="IPR051327">
    <property type="entry name" value="MATE_MepA_subfamily"/>
</dbReference>
<feature type="transmembrane region" description="Helical" evidence="10">
    <location>
        <begin position="140"/>
        <end position="161"/>
    </location>
</feature>
<evidence type="ECO:0000256" key="8">
    <source>
        <dbReference type="ARBA" id="ARBA00023136"/>
    </source>
</evidence>
<name>D0GJJ6_9FUSO</name>
<feature type="transmembrane region" description="Helical" evidence="10">
    <location>
        <begin position="173"/>
        <end position="193"/>
    </location>
</feature>
<dbReference type="PANTHER" id="PTHR43823:SF3">
    <property type="entry name" value="MULTIDRUG EXPORT PROTEIN MEPA"/>
    <property type="match status" value="1"/>
</dbReference>
<evidence type="ECO:0000256" key="9">
    <source>
        <dbReference type="ARBA" id="ARBA00023251"/>
    </source>
</evidence>
<proteinExistence type="inferred from homology"/>
<feature type="transmembrane region" description="Helical" evidence="10">
    <location>
        <begin position="399"/>
        <end position="420"/>
    </location>
</feature>
<sequence>MENTVKEQNPLGYKPVSKLLASLAIPAVVANLVNALYNIVDQIFIGQGVGYLGNAATNIAFPIVTICLAIGLMIGVGSAANFNLELGRKNPDKAKHVAGTAASLLVIIGVLLYIIILIFLKPMMIAFGATDNILDYAMEYTGITSFGVPFLLFSIGANPLVRADGSPKYSMMSIIIGAVLNTILDPIFMFVFGMGIAGAAWATVISQIISALVLTLYFPKFKTVKFEWKDFIPQFSAMKIIVSLGISSFIFQFSTMIIQITTNNLLKIYGESSIYGSDIPIAVAGIVAKINVIFIAVVIGIVQGAQPIFSYNYGAKNYGRVRQTMRLLLKVTITISSLIFVVFQVFPVQMISLFGSGSDLYFQFGVKYMRVFLFFMFINGVQIGASTFFPSIGKAVKGVIISLMKQIAVLLPLLIILPKFMGVDGIMFATPVTDFISFIVAVVFLVYEFKKMPRD</sequence>
<feature type="transmembrane region" description="Helical" evidence="10">
    <location>
        <begin position="199"/>
        <end position="219"/>
    </location>
</feature>
<keyword evidence="4" id="KW-0813">Transport</keyword>
<evidence type="ECO:0000313" key="12">
    <source>
        <dbReference type="Proteomes" id="UP000004226"/>
    </source>
</evidence>
<feature type="transmembrane region" description="Helical" evidence="10">
    <location>
        <begin position="327"/>
        <end position="351"/>
    </location>
</feature>
<feature type="transmembrane region" description="Helical" evidence="10">
    <location>
        <begin position="20"/>
        <end position="39"/>
    </location>
</feature>
<accession>D0GJJ6</accession>
<dbReference type="AlphaFoldDB" id="D0GJJ6"/>
<feature type="transmembrane region" description="Helical" evidence="10">
    <location>
        <begin position="371"/>
        <end position="392"/>
    </location>
</feature>
<evidence type="ECO:0000256" key="10">
    <source>
        <dbReference type="SAM" id="Phobius"/>
    </source>
</evidence>
<protein>
    <recommendedName>
        <fullName evidence="3">Multidrug export protein MepA</fullName>
    </recommendedName>
</protein>
<comment type="similarity">
    <text evidence="2">Belongs to the multi antimicrobial extrusion (MATE) (TC 2.A.66.1) family. MepA subfamily.</text>
</comment>
<evidence type="ECO:0000256" key="2">
    <source>
        <dbReference type="ARBA" id="ARBA00008417"/>
    </source>
</evidence>
<dbReference type="InterPro" id="IPR045070">
    <property type="entry name" value="MATE_MepA-like"/>
</dbReference>
<dbReference type="GO" id="GO:0015297">
    <property type="term" value="F:antiporter activity"/>
    <property type="evidence" value="ECO:0007669"/>
    <property type="project" value="InterPro"/>
</dbReference>
<dbReference type="PIRSF" id="PIRSF006603">
    <property type="entry name" value="DinF"/>
    <property type="match status" value="1"/>
</dbReference>
<feature type="transmembrane region" description="Helical" evidence="10">
    <location>
        <begin position="240"/>
        <end position="261"/>
    </location>
</feature>
<dbReference type="InterPro" id="IPR002528">
    <property type="entry name" value="MATE_fam"/>
</dbReference>
<evidence type="ECO:0000256" key="4">
    <source>
        <dbReference type="ARBA" id="ARBA00022448"/>
    </source>
</evidence>
<feature type="transmembrane region" description="Helical" evidence="10">
    <location>
        <begin position="426"/>
        <end position="447"/>
    </location>
</feature>
<evidence type="ECO:0000256" key="1">
    <source>
        <dbReference type="ARBA" id="ARBA00004651"/>
    </source>
</evidence>
<dbReference type="eggNOG" id="COG0534">
    <property type="taxonomic scope" value="Bacteria"/>
</dbReference>
<dbReference type="InterPro" id="IPR048279">
    <property type="entry name" value="MdtK-like"/>
</dbReference>
<evidence type="ECO:0000256" key="6">
    <source>
        <dbReference type="ARBA" id="ARBA00022692"/>
    </source>
</evidence>
<keyword evidence="9" id="KW-0046">Antibiotic resistance</keyword>
<feature type="transmembrane region" description="Helical" evidence="10">
    <location>
        <begin position="281"/>
        <end position="306"/>
    </location>
</feature>
<dbReference type="GO" id="GO:0042910">
    <property type="term" value="F:xenobiotic transmembrane transporter activity"/>
    <property type="evidence" value="ECO:0007669"/>
    <property type="project" value="InterPro"/>
</dbReference>
<dbReference type="Pfam" id="PF01554">
    <property type="entry name" value="MatE"/>
    <property type="match status" value="2"/>
</dbReference>
<feature type="transmembrane region" description="Helical" evidence="10">
    <location>
        <begin position="59"/>
        <end position="84"/>
    </location>
</feature>
<feature type="transmembrane region" description="Helical" evidence="10">
    <location>
        <begin position="96"/>
        <end position="120"/>
    </location>
</feature>
<evidence type="ECO:0000256" key="7">
    <source>
        <dbReference type="ARBA" id="ARBA00022989"/>
    </source>
</evidence>
<dbReference type="EMBL" id="ADAD01000049">
    <property type="protein sequence ID" value="EEY35730.1"/>
    <property type="molecule type" value="Genomic_DNA"/>
</dbReference>
<dbReference type="PANTHER" id="PTHR43823">
    <property type="entry name" value="SPORULATION PROTEIN YKVU"/>
    <property type="match status" value="1"/>
</dbReference>
<comment type="caution">
    <text evidence="11">The sequence shown here is derived from an EMBL/GenBank/DDBJ whole genome shotgun (WGS) entry which is preliminary data.</text>
</comment>
<keyword evidence="6 10" id="KW-0812">Transmembrane</keyword>
<evidence type="ECO:0000256" key="3">
    <source>
        <dbReference type="ARBA" id="ARBA00022106"/>
    </source>
</evidence>
<evidence type="ECO:0000256" key="5">
    <source>
        <dbReference type="ARBA" id="ARBA00022475"/>
    </source>
</evidence>